<evidence type="ECO:0000256" key="1">
    <source>
        <dbReference type="SAM" id="SignalP"/>
    </source>
</evidence>
<keyword evidence="1" id="KW-0732">Signal</keyword>
<feature type="signal peptide" evidence="1">
    <location>
        <begin position="1"/>
        <end position="25"/>
    </location>
</feature>
<accession>A0A9Q1QP60</accession>
<name>A0A9Q1QP60_9CARY</name>
<dbReference type="PANTHER" id="PTHR37180:SF2">
    <property type="entry name" value="PRECURSOR OF CEP14"/>
    <property type="match status" value="1"/>
</dbReference>
<dbReference type="GO" id="GO:0006970">
    <property type="term" value="P:response to osmotic stress"/>
    <property type="evidence" value="ECO:0007669"/>
    <property type="project" value="InterPro"/>
</dbReference>
<dbReference type="EMBL" id="JAKOGI010000018">
    <property type="protein sequence ID" value="KAJ8450028.1"/>
    <property type="molecule type" value="Genomic_DNA"/>
</dbReference>
<evidence type="ECO:0008006" key="4">
    <source>
        <dbReference type="Google" id="ProtNLM"/>
    </source>
</evidence>
<evidence type="ECO:0000313" key="3">
    <source>
        <dbReference type="Proteomes" id="UP001153076"/>
    </source>
</evidence>
<reference evidence="2" key="1">
    <citation type="submission" date="2022-04" db="EMBL/GenBank/DDBJ databases">
        <title>Carnegiea gigantea Genome sequencing and assembly v2.</title>
        <authorList>
            <person name="Copetti D."/>
            <person name="Sanderson M.J."/>
            <person name="Burquez A."/>
            <person name="Wojciechowski M.F."/>
        </authorList>
    </citation>
    <scope>NUCLEOTIDE SEQUENCE</scope>
    <source>
        <strain evidence="2">SGP5-SGP5p</strain>
        <tissue evidence="2">Aerial part</tissue>
    </source>
</reference>
<dbReference type="PANTHER" id="PTHR37180">
    <property type="entry name" value="PRECURSOR OF CEP14"/>
    <property type="match status" value="1"/>
</dbReference>
<protein>
    <recommendedName>
        <fullName evidence="4">Secreted protein</fullName>
    </recommendedName>
</protein>
<comment type="caution">
    <text evidence="2">The sequence shown here is derived from an EMBL/GenBank/DDBJ whole genome shotgun (WGS) entry which is preliminary data.</text>
</comment>
<keyword evidence="3" id="KW-1185">Reference proteome</keyword>
<feature type="chain" id="PRO_5040118592" description="Secreted protein" evidence="1">
    <location>
        <begin position="26"/>
        <end position="170"/>
    </location>
</feature>
<dbReference type="InterPro" id="IPR038930">
    <property type="entry name" value="CEP13/CEP14"/>
</dbReference>
<dbReference type="GO" id="GO:0006995">
    <property type="term" value="P:cellular response to nitrogen starvation"/>
    <property type="evidence" value="ECO:0007669"/>
    <property type="project" value="InterPro"/>
</dbReference>
<organism evidence="2 3">
    <name type="scientific">Carnegiea gigantea</name>
    <dbReference type="NCBI Taxonomy" id="171969"/>
    <lineage>
        <taxon>Eukaryota</taxon>
        <taxon>Viridiplantae</taxon>
        <taxon>Streptophyta</taxon>
        <taxon>Embryophyta</taxon>
        <taxon>Tracheophyta</taxon>
        <taxon>Spermatophyta</taxon>
        <taxon>Magnoliopsida</taxon>
        <taxon>eudicotyledons</taxon>
        <taxon>Gunneridae</taxon>
        <taxon>Pentapetalae</taxon>
        <taxon>Caryophyllales</taxon>
        <taxon>Cactineae</taxon>
        <taxon>Cactaceae</taxon>
        <taxon>Cactoideae</taxon>
        <taxon>Echinocereeae</taxon>
        <taxon>Carnegiea</taxon>
    </lineage>
</organism>
<dbReference type="OrthoDB" id="1915362at2759"/>
<dbReference type="Proteomes" id="UP001153076">
    <property type="component" value="Unassembled WGS sequence"/>
</dbReference>
<gene>
    <name evidence="2" type="ORF">Cgig2_029390</name>
</gene>
<dbReference type="AlphaFoldDB" id="A0A9Q1QP60"/>
<evidence type="ECO:0000313" key="2">
    <source>
        <dbReference type="EMBL" id="KAJ8450028.1"/>
    </source>
</evidence>
<sequence>MSTLSTTLVMFLLVVWASCVEDCNGHVMGHARKLLVQKRGDHEEHDRVPYYSFGRLVLGALPKGPYGSSAPSNKGHAAPTAATTTSVDEKLIARHLAVISRILQKLLVARQRLSSLEANLLIMAALPKGTFRSSSPSTKGHADEKHIIRHFAAGVFDRILHADPSPGVGH</sequence>
<proteinExistence type="predicted"/>